<feature type="coiled-coil region" evidence="1">
    <location>
        <begin position="178"/>
        <end position="274"/>
    </location>
</feature>
<dbReference type="GeneID" id="94842688"/>
<dbReference type="AlphaFoldDB" id="A0A1J4JT00"/>
<accession>A0A1J4JT00</accession>
<evidence type="ECO:0000313" key="2">
    <source>
        <dbReference type="EMBL" id="OHT01560.1"/>
    </source>
</evidence>
<dbReference type="RefSeq" id="XP_068354696.1">
    <property type="nucleotide sequence ID" value="XM_068507984.1"/>
</dbReference>
<feature type="coiled-coil region" evidence="1">
    <location>
        <begin position="437"/>
        <end position="475"/>
    </location>
</feature>
<reference evidence="2" key="1">
    <citation type="submission" date="2016-10" db="EMBL/GenBank/DDBJ databases">
        <authorList>
            <person name="Benchimol M."/>
            <person name="Almeida L.G."/>
            <person name="Vasconcelos A.T."/>
            <person name="Perreira-Neves A."/>
            <person name="Rosa I.A."/>
            <person name="Tasca T."/>
            <person name="Bogo M.R."/>
            <person name="de Souza W."/>
        </authorList>
    </citation>
    <scope>NUCLEOTIDE SEQUENCE [LARGE SCALE GENOMIC DNA]</scope>
    <source>
        <strain evidence="2">K</strain>
    </source>
</reference>
<evidence type="ECO:0000313" key="3">
    <source>
        <dbReference type="Proteomes" id="UP000179807"/>
    </source>
</evidence>
<dbReference type="Proteomes" id="UP000179807">
    <property type="component" value="Unassembled WGS sequence"/>
</dbReference>
<dbReference type="EMBL" id="MLAK01000905">
    <property type="protein sequence ID" value="OHT01560.1"/>
    <property type="molecule type" value="Genomic_DNA"/>
</dbReference>
<protein>
    <submittedName>
        <fullName evidence="2">Uncharacterized protein</fullName>
    </submittedName>
</protein>
<keyword evidence="3" id="KW-1185">Reference proteome</keyword>
<evidence type="ECO:0000256" key="1">
    <source>
        <dbReference type="SAM" id="Coils"/>
    </source>
</evidence>
<proteinExistence type="predicted"/>
<gene>
    <name evidence="2" type="ORF">TRFO_31535</name>
</gene>
<dbReference type="VEuPathDB" id="TrichDB:TRFO_31535"/>
<feature type="coiled-coil region" evidence="1">
    <location>
        <begin position="663"/>
        <end position="843"/>
    </location>
</feature>
<organism evidence="2 3">
    <name type="scientific">Tritrichomonas foetus</name>
    <dbReference type="NCBI Taxonomy" id="1144522"/>
    <lineage>
        <taxon>Eukaryota</taxon>
        <taxon>Metamonada</taxon>
        <taxon>Parabasalia</taxon>
        <taxon>Tritrichomonadida</taxon>
        <taxon>Tritrichomonadidae</taxon>
        <taxon>Tritrichomonas</taxon>
    </lineage>
</organism>
<name>A0A1J4JT00_9EUKA</name>
<comment type="caution">
    <text evidence="2">The sequence shown here is derived from an EMBL/GenBank/DDBJ whole genome shotgun (WGS) entry which is preliminary data.</text>
</comment>
<feature type="coiled-coil region" evidence="1">
    <location>
        <begin position="583"/>
        <end position="610"/>
    </location>
</feature>
<sequence>MFTNKEEAFEHNSCKKIAQLSKVIFSMQAIKQDRRDEKKALHKEFDKVVSDFLEEHQSCLKHIFHELCKFRKACISNSCSEFGKDYKMTKNDFIEFYNKTNAKFLDILNEFKKLHSEVSTIQSNSLQACSNFLEYSEMLEKDLKIRQHQPVSNQKVLDSINPVNQKISNYENEMNGHLKDTQNDFKKLMNDMKAQSNKNIQQEINKVYPVLKNLLKKVLNLKAEIFGLRENRSHLLEAHSIVARNHLKARNRIIAETNQTLRNMEKQKVVLLNRLNVVTNPSNLTKVSQQLYNERCNKFKIFKQKYDALKKESHQYKHNRHQIQRSFGSIDHKTRTEYAKKANVQDRKFNEEKDKLLLVQGYCRKYIATAFKDTDRLLDLLNQYVNHSIIAENQMISRMQFKIEQKKIAQQAICESSKHLYQDVLNSHNDIVMKRIEELLKNDIDKEEVIVNRLKKELETQNHEHQQKIESKNAKILQDIKNYQDSCEQRILSREEDNKNIISRKLEIKQRATVKIADKFAEELKVVEEKIVSQNKDKLSEYEYKNTLPTPVNLMPEYVEHQKNKEKINAKINFWNQSIAQTQLLAERKIKALDQQVSQLDKQMRQYQRYVKSQIQRIDEDYEMKIQVVQVGLNHKIENLSKLFTKEENSRGVDIIDGIRRVKEAENRKLNFLLRKRRETEEILNEINISIKEKENKIQEYNNCKQENEILAKIEEIKLNMEKTIASEMNKRQNDIETLENEIEKAKAERSMNLQMIHDEILVEKSDFEEMVQKLKTEIEETKAKIPIEIQQKDDEFEKQKKLSNEQHKKEMDVYKKRIEYAKQIQNEEIARFQAEKEQLMKKCKEEVAFRQDRFENRTVNEFSVELDNKLSDLLKRQADLHQIYLINYEESKETQTKRLNLERLAVQKTNNLSPEFLKHFQNLLKTPDEEDYALAEAQRHKVTRRKSMVAQTRDSLRSRVFLEAGIHRRGPSLVTPLLVA</sequence>
<keyword evidence="1" id="KW-0175">Coiled coil</keyword>